<dbReference type="CDD" id="cd04301">
    <property type="entry name" value="NAT_SF"/>
    <property type="match status" value="1"/>
</dbReference>
<dbReference type="InterPro" id="IPR000182">
    <property type="entry name" value="GNAT_dom"/>
</dbReference>
<comment type="caution">
    <text evidence="2">The sequence shown here is derived from an EMBL/GenBank/DDBJ whole genome shotgun (WGS) entry which is preliminary data.</text>
</comment>
<dbReference type="Proteomes" id="UP000746918">
    <property type="component" value="Unassembled WGS sequence"/>
</dbReference>
<gene>
    <name evidence="2" type="ORF">K3248_02095</name>
</gene>
<organism evidence="2 3">
    <name type="scientific">Bartonella raoultii</name>
    <dbReference type="NCBI Taxonomy" id="1457020"/>
    <lineage>
        <taxon>Bacteria</taxon>
        <taxon>Pseudomonadati</taxon>
        <taxon>Pseudomonadota</taxon>
        <taxon>Alphaproteobacteria</taxon>
        <taxon>Hyphomicrobiales</taxon>
        <taxon>Bartonellaceae</taxon>
        <taxon>Bartonella</taxon>
    </lineage>
</organism>
<reference evidence="2 3" key="1">
    <citation type="submission" date="2021-08" db="EMBL/GenBank/DDBJ databases">
        <title>Bartonella raoulti 094 sp. nov.</title>
        <authorList>
            <person name="Zgheib R."/>
            <person name="Hammoud A."/>
        </authorList>
    </citation>
    <scope>NUCLEOTIDE SEQUENCE [LARGE SCALE GENOMIC DNA]</scope>
    <source>
        <strain evidence="2 3">094</strain>
    </source>
</reference>
<dbReference type="PROSITE" id="PS51186">
    <property type="entry name" value="GNAT"/>
    <property type="match status" value="1"/>
</dbReference>
<proteinExistence type="predicted"/>
<evidence type="ECO:0000313" key="2">
    <source>
        <dbReference type="EMBL" id="MBX4335400.1"/>
    </source>
</evidence>
<name>A0ABS7I442_9HYPH</name>
<dbReference type="EC" id="2.3.1.-" evidence="2"/>
<dbReference type="GO" id="GO:0016746">
    <property type="term" value="F:acyltransferase activity"/>
    <property type="evidence" value="ECO:0007669"/>
    <property type="project" value="UniProtKB-KW"/>
</dbReference>
<evidence type="ECO:0000313" key="3">
    <source>
        <dbReference type="Proteomes" id="UP000746918"/>
    </source>
</evidence>
<dbReference type="SUPFAM" id="SSF55729">
    <property type="entry name" value="Acyl-CoA N-acyltransferases (Nat)"/>
    <property type="match status" value="1"/>
</dbReference>
<keyword evidence="2" id="KW-0808">Transferase</keyword>
<keyword evidence="2" id="KW-0012">Acyltransferase</keyword>
<protein>
    <submittedName>
        <fullName evidence="2">GNAT family N-acetyltransferase</fullName>
        <ecNumber evidence="2">2.3.1.-</ecNumber>
    </submittedName>
</protein>
<feature type="domain" description="N-acetyltransferase" evidence="1">
    <location>
        <begin position="1"/>
        <end position="92"/>
    </location>
</feature>
<accession>A0ABS7I442</accession>
<keyword evidence="3" id="KW-1185">Reference proteome</keyword>
<dbReference type="InterPro" id="IPR016181">
    <property type="entry name" value="Acyl_CoA_acyltransferase"/>
</dbReference>
<dbReference type="Pfam" id="PF13508">
    <property type="entry name" value="Acetyltransf_7"/>
    <property type="match status" value="1"/>
</dbReference>
<dbReference type="EMBL" id="JAIFRO010000002">
    <property type="protein sequence ID" value="MBX4335400.1"/>
    <property type="molecule type" value="Genomic_DNA"/>
</dbReference>
<dbReference type="Gene3D" id="3.40.630.30">
    <property type="match status" value="1"/>
</dbReference>
<sequence length="92" mass="10311">MFVGYIKNSTVAICFCIKVDGVDGVYDIVTNPDFQKRGVGTLMTKIAIEHLKRKKCHVIGMQASNEGIGIYKKLGFINFGEFRVYSNKNMIS</sequence>
<evidence type="ECO:0000259" key="1">
    <source>
        <dbReference type="PROSITE" id="PS51186"/>
    </source>
</evidence>